<name>A0AAD5JZ31_9FUNG</name>
<evidence type="ECO:0000313" key="1">
    <source>
        <dbReference type="EMBL" id="KAI9248565.1"/>
    </source>
</evidence>
<dbReference type="Proteomes" id="UP001209540">
    <property type="component" value="Unassembled WGS sequence"/>
</dbReference>
<reference evidence="1" key="1">
    <citation type="journal article" date="2022" name="IScience">
        <title>Evolution of zygomycete secretomes and the origins of terrestrial fungal ecologies.</title>
        <authorList>
            <person name="Chang Y."/>
            <person name="Wang Y."/>
            <person name="Mondo S."/>
            <person name="Ahrendt S."/>
            <person name="Andreopoulos W."/>
            <person name="Barry K."/>
            <person name="Beard J."/>
            <person name="Benny G.L."/>
            <person name="Blankenship S."/>
            <person name="Bonito G."/>
            <person name="Cuomo C."/>
            <person name="Desiro A."/>
            <person name="Gervers K.A."/>
            <person name="Hundley H."/>
            <person name="Kuo A."/>
            <person name="LaButti K."/>
            <person name="Lang B.F."/>
            <person name="Lipzen A."/>
            <person name="O'Donnell K."/>
            <person name="Pangilinan J."/>
            <person name="Reynolds N."/>
            <person name="Sandor L."/>
            <person name="Smith M.E."/>
            <person name="Tsang A."/>
            <person name="Grigoriev I.V."/>
            <person name="Stajich J.E."/>
            <person name="Spatafora J.W."/>
        </authorList>
    </citation>
    <scope>NUCLEOTIDE SEQUENCE</scope>
    <source>
        <strain evidence="1">RSA 2281</strain>
    </source>
</reference>
<evidence type="ECO:0000313" key="2">
    <source>
        <dbReference type="Proteomes" id="UP001209540"/>
    </source>
</evidence>
<organism evidence="1 2">
    <name type="scientific">Phascolomyces articulosus</name>
    <dbReference type="NCBI Taxonomy" id="60185"/>
    <lineage>
        <taxon>Eukaryota</taxon>
        <taxon>Fungi</taxon>
        <taxon>Fungi incertae sedis</taxon>
        <taxon>Mucoromycota</taxon>
        <taxon>Mucoromycotina</taxon>
        <taxon>Mucoromycetes</taxon>
        <taxon>Mucorales</taxon>
        <taxon>Lichtheimiaceae</taxon>
        <taxon>Phascolomyces</taxon>
    </lineage>
</organism>
<dbReference type="EMBL" id="JAIXMP010000038">
    <property type="protein sequence ID" value="KAI9248565.1"/>
    <property type="molecule type" value="Genomic_DNA"/>
</dbReference>
<dbReference type="AlphaFoldDB" id="A0AAD5JZ31"/>
<proteinExistence type="predicted"/>
<keyword evidence="2" id="KW-1185">Reference proteome</keyword>
<comment type="caution">
    <text evidence="1">The sequence shown here is derived from an EMBL/GenBank/DDBJ whole genome shotgun (WGS) entry which is preliminary data.</text>
</comment>
<gene>
    <name evidence="1" type="ORF">BDA99DRAFT_525027</name>
</gene>
<reference evidence="1" key="2">
    <citation type="submission" date="2023-02" db="EMBL/GenBank/DDBJ databases">
        <authorList>
            <consortium name="DOE Joint Genome Institute"/>
            <person name="Mondo S.J."/>
            <person name="Chang Y."/>
            <person name="Wang Y."/>
            <person name="Ahrendt S."/>
            <person name="Andreopoulos W."/>
            <person name="Barry K."/>
            <person name="Beard J."/>
            <person name="Benny G.L."/>
            <person name="Blankenship S."/>
            <person name="Bonito G."/>
            <person name="Cuomo C."/>
            <person name="Desiro A."/>
            <person name="Gervers K.A."/>
            <person name="Hundley H."/>
            <person name="Kuo A."/>
            <person name="LaButti K."/>
            <person name="Lang B.F."/>
            <person name="Lipzen A."/>
            <person name="O'Donnell K."/>
            <person name="Pangilinan J."/>
            <person name="Reynolds N."/>
            <person name="Sandor L."/>
            <person name="Smith M.W."/>
            <person name="Tsang A."/>
            <person name="Grigoriev I.V."/>
            <person name="Stajich J.E."/>
            <person name="Spatafora J.W."/>
        </authorList>
    </citation>
    <scope>NUCLEOTIDE SEQUENCE</scope>
    <source>
        <strain evidence="1">RSA 2281</strain>
    </source>
</reference>
<sequence>MLVHNDQFRCDIKCILLLHQRLELSTNDNSNGLLALCRSELVLDPILWAPMTRKERSCCIRWRIGWLPGDRPKPCIRCGYH</sequence>
<protein>
    <submittedName>
        <fullName evidence="1">Uncharacterized protein</fullName>
    </submittedName>
</protein>
<accession>A0AAD5JZ31</accession>